<evidence type="ECO:0000256" key="1">
    <source>
        <dbReference type="ARBA" id="ARBA00022450"/>
    </source>
</evidence>
<accession>A0A8H6IVX7</accession>
<dbReference type="Proteomes" id="UP000652219">
    <property type="component" value="Unassembled WGS sequence"/>
</dbReference>
<dbReference type="InterPro" id="IPR036291">
    <property type="entry name" value="NAD(P)-bd_dom_sf"/>
</dbReference>
<dbReference type="Pfam" id="PF08659">
    <property type="entry name" value="KR"/>
    <property type="match status" value="1"/>
</dbReference>
<dbReference type="InterPro" id="IPR009081">
    <property type="entry name" value="PP-bd_ACP"/>
</dbReference>
<dbReference type="InterPro" id="IPR036736">
    <property type="entry name" value="ACP-like_sf"/>
</dbReference>
<sequence>MGIAEAWALSRENGQFVWVEDQTSTTTLGPHEVEVSVLETTLRSNHSNNDLNTVAMFPVGTITAVGSEVTCFAVGQSVVAVHSGRCQTKLRLPQSRVRPLPNNMALEKVSMTVIALTSAKYALLEAARLEKSQSVLVYGADTPIGQAAVQLAQFVGAEVFAVNEDTSTREKTSTKINLPVSHIFDTMSKKCQEAVLAHTNGLGATVVLSCGQSSPPSGCLDCLTEFGTFVDFTQDSNSRPSTSVSLQSATVIKADFSRLLQARPAVVERLFHNSLGLLESGKITAINSSSVLSISDLNNHVERENVKGDFVLRIRKNAKVLVRPPRLPELSLEPGATYVLAGGLGALGLQIAEMMFQHGAGHVVFLSRSGGDKTQTELASFPERGLKAEALRCDVSNPSHVESAVQQLEVQGCRIKGVIQCAMVLEDAIFENMTFDQWQKSTRPKIQGTVNLHTFMPKDVDFFILLSSITCVIGNAAQSNYAAGNTFEDAFAHYRRSQGLAATAIDVGLVTDSAHFTGDFDMNAYLQMYEHRWEGLQTTQRELGTVLKAAMRGRTADRRPIEPQIVLGLGSSMRGGASGVSWTKDAKFVHRVSHDSSSGSGASGDQQSAGEKIAKAETFQDAMTVVEEVLKSYAAQAMDVSLDEVDAEKAFYDFGVDSLKAVELRNRIFRDLQSDMSVFELLSPSPLSKMAVEVAGRSKLVAQIAGKTDSS</sequence>
<evidence type="ECO:0000256" key="2">
    <source>
        <dbReference type="ARBA" id="ARBA00022553"/>
    </source>
</evidence>
<dbReference type="PROSITE" id="PS00012">
    <property type="entry name" value="PHOSPHOPANTETHEINE"/>
    <property type="match status" value="1"/>
</dbReference>
<dbReference type="PANTHER" id="PTHR43775">
    <property type="entry name" value="FATTY ACID SYNTHASE"/>
    <property type="match status" value="1"/>
</dbReference>
<dbReference type="GO" id="GO:0044550">
    <property type="term" value="P:secondary metabolite biosynthetic process"/>
    <property type="evidence" value="ECO:0007669"/>
    <property type="project" value="TreeGrafter"/>
</dbReference>
<keyword evidence="1" id="KW-0596">Phosphopantetheine</keyword>
<dbReference type="CDD" id="cd05195">
    <property type="entry name" value="enoyl_red"/>
    <property type="match status" value="1"/>
</dbReference>
<protein>
    <submittedName>
        <fullName evidence="6">Pksn polyketide synthase for alternapyrone biosynthesis</fullName>
    </submittedName>
</protein>
<dbReference type="InterPro" id="IPR013968">
    <property type="entry name" value="PKS_KR"/>
</dbReference>
<evidence type="ECO:0000256" key="4">
    <source>
        <dbReference type="ARBA" id="ARBA00023268"/>
    </source>
</evidence>
<keyword evidence="7" id="KW-1185">Reference proteome</keyword>
<dbReference type="PROSITE" id="PS50075">
    <property type="entry name" value="CARRIER"/>
    <property type="match status" value="1"/>
</dbReference>
<dbReference type="SUPFAM" id="SSF50129">
    <property type="entry name" value="GroES-like"/>
    <property type="match status" value="1"/>
</dbReference>
<dbReference type="InterPro" id="IPR020843">
    <property type="entry name" value="ER"/>
</dbReference>
<dbReference type="AlphaFoldDB" id="A0A8H6IVX7"/>
<dbReference type="InterPro" id="IPR011032">
    <property type="entry name" value="GroES-like_sf"/>
</dbReference>
<dbReference type="InterPro" id="IPR057326">
    <property type="entry name" value="KR_dom"/>
</dbReference>
<dbReference type="EMBL" id="WIGN01000298">
    <property type="protein sequence ID" value="KAF6801007.1"/>
    <property type="molecule type" value="Genomic_DNA"/>
</dbReference>
<dbReference type="GO" id="GO:0016491">
    <property type="term" value="F:oxidoreductase activity"/>
    <property type="evidence" value="ECO:0007669"/>
    <property type="project" value="UniProtKB-KW"/>
</dbReference>
<dbReference type="SUPFAM" id="SSF51735">
    <property type="entry name" value="NAD(P)-binding Rossmann-fold domains"/>
    <property type="match status" value="2"/>
</dbReference>
<evidence type="ECO:0000256" key="3">
    <source>
        <dbReference type="ARBA" id="ARBA00023002"/>
    </source>
</evidence>
<evidence type="ECO:0000313" key="6">
    <source>
        <dbReference type="EMBL" id="KAF6801007.1"/>
    </source>
</evidence>
<dbReference type="Pfam" id="PF00550">
    <property type="entry name" value="PP-binding"/>
    <property type="match status" value="1"/>
</dbReference>
<dbReference type="GO" id="GO:0004312">
    <property type="term" value="F:fatty acid synthase activity"/>
    <property type="evidence" value="ECO:0007669"/>
    <property type="project" value="TreeGrafter"/>
</dbReference>
<dbReference type="Gene3D" id="1.10.1200.10">
    <property type="entry name" value="ACP-like"/>
    <property type="match status" value="1"/>
</dbReference>
<evidence type="ECO:0000313" key="7">
    <source>
        <dbReference type="Proteomes" id="UP000652219"/>
    </source>
</evidence>
<dbReference type="Gene3D" id="3.40.50.720">
    <property type="entry name" value="NAD(P)-binding Rossmann-like Domain"/>
    <property type="match status" value="1"/>
</dbReference>
<keyword evidence="2" id="KW-0597">Phosphoprotein</keyword>
<reference evidence="6 7" key="1">
    <citation type="journal article" date="2020" name="Phytopathology">
        <title>Genome Sequence Resources of Colletotrichum truncatum, C. plurivorum, C. musicola, and C. sojae: Four Species Pathogenic to Soybean (Glycine max).</title>
        <authorList>
            <person name="Rogerio F."/>
            <person name="Boufleur T.R."/>
            <person name="Ciampi-Guillardi M."/>
            <person name="Sukno S.A."/>
            <person name="Thon M.R."/>
            <person name="Massola Junior N.S."/>
            <person name="Baroncelli R."/>
        </authorList>
    </citation>
    <scope>NUCLEOTIDE SEQUENCE [LARGE SCALE GENOMIC DNA]</scope>
    <source>
        <strain evidence="6 7">LFN0009</strain>
    </source>
</reference>
<dbReference type="SMART" id="SM00823">
    <property type="entry name" value="PKS_PP"/>
    <property type="match status" value="1"/>
</dbReference>
<keyword evidence="3" id="KW-0560">Oxidoreductase</keyword>
<dbReference type="GO" id="GO:0031177">
    <property type="term" value="F:phosphopantetheine binding"/>
    <property type="evidence" value="ECO:0007669"/>
    <property type="project" value="InterPro"/>
</dbReference>
<comment type="caution">
    <text evidence="6">The sequence shown here is derived from an EMBL/GenBank/DDBJ whole genome shotgun (WGS) entry which is preliminary data.</text>
</comment>
<dbReference type="SUPFAM" id="SSF47336">
    <property type="entry name" value="ACP-like"/>
    <property type="match status" value="1"/>
</dbReference>
<dbReference type="InterPro" id="IPR006162">
    <property type="entry name" value="Ppantetheine_attach_site"/>
</dbReference>
<dbReference type="GO" id="GO:0006633">
    <property type="term" value="P:fatty acid biosynthetic process"/>
    <property type="evidence" value="ECO:0007669"/>
    <property type="project" value="TreeGrafter"/>
</dbReference>
<dbReference type="InterPro" id="IPR020806">
    <property type="entry name" value="PKS_PP-bd"/>
</dbReference>
<dbReference type="InterPro" id="IPR050091">
    <property type="entry name" value="PKS_NRPS_Biosynth_Enz"/>
</dbReference>
<dbReference type="SMART" id="SM00822">
    <property type="entry name" value="PKS_KR"/>
    <property type="match status" value="1"/>
</dbReference>
<feature type="domain" description="Carrier" evidence="5">
    <location>
        <begin position="620"/>
        <end position="698"/>
    </location>
</feature>
<dbReference type="SMART" id="SM00829">
    <property type="entry name" value="PKS_ER"/>
    <property type="match status" value="1"/>
</dbReference>
<name>A0A8H6IVX7_9PEZI</name>
<gene>
    <name evidence="6" type="ORF">CSOJ01_12056</name>
</gene>
<organism evidence="6 7">
    <name type="scientific">Colletotrichum sojae</name>
    <dbReference type="NCBI Taxonomy" id="2175907"/>
    <lineage>
        <taxon>Eukaryota</taxon>
        <taxon>Fungi</taxon>
        <taxon>Dikarya</taxon>
        <taxon>Ascomycota</taxon>
        <taxon>Pezizomycotina</taxon>
        <taxon>Sordariomycetes</taxon>
        <taxon>Hypocreomycetidae</taxon>
        <taxon>Glomerellales</taxon>
        <taxon>Glomerellaceae</taxon>
        <taxon>Colletotrichum</taxon>
        <taxon>Colletotrichum orchidearum species complex</taxon>
    </lineage>
</organism>
<evidence type="ECO:0000259" key="5">
    <source>
        <dbReference type="PROSITE" id="PS50075"/>
    </source>
</evidence>
<dbReference type="PANTHER" id="PTHR43775:SF40">
    <property type="entry name" value="NORSOLORINIC ACID SYNTHASE STCA"/>
    <property type="match status" value="1"/>
</dbReference>
<dbReference type="Gene3D" id="3.90.180.10">
    <property type="entry name" value="Medium-chain alcohol dehydrogenases, catalytic domain"/>
    <property type="match status" value="1"/>
</dbReference>
<proteinExistence type="predicted"/>
<keyword evidence="4" id="KW-0511">Multifunctional enzyme</keyword>